<keyword evidence="3" id="KW-1185">Reference proteome</keyword>
<keyword evidence="1" id="KW-0732">Signal</keyword>
<gene>
    <name evidence="2" type="ORF">IFO69_12830</name>
</gene>
<evidence type="ECO:0000313" key="3">
    <source>
        <dbReference type="Proteomes" id="UP000647133"/>
    </source>
</evidence>
<protein>
    <recommendedName>
        <fullName evidence="4">Arylsulfotransferase N-terminal domain-containing protein</fullName>
    </recommendedName>
</protein>
<name>A0ABR9AP57_9BACT</name>
<accession>A0ABR9AP57</accession>
<dbReference type="RefSeq" id="WP_192010525.1">
    <property type="nucleotide sequence ID" value="NZ_JACYTQ010000004.1"/>
</dbReference>
<proteinExistence type="predicted"/>
<evidence type="ECO:0008006" key="4">
    <source>
        <dbReference type="Google" id="ProtNLM"/>
    </source>
</evidence>
<dbReference type="Proteomes" id="UP000647133">
    <property type="component" value="Unassembled WGS sequence"/>
</dbReference>
<sequence length="527" mass="59552">MKKTLLTLGTAIMLCLPSYSQQVPGTQANIHLGSQNYVKNNMMPSQIVGSDDQGTYITKVSLKDELRNIHDFPILERYNKQMELSQFRELKVTSTDHPAQFERIIELGDNLYCLYSTLERGTKTKVLLAQKINKTTLSLENEVLAIQSLNYDGPAYDSPSFNIKSSADGSMLLVSHILSNPKSKNELLSFQVLDRHLNTQWAIDYTSELEHGHCLLENYHLSPKGDVYVLTKHVKKNGDLEKFWEPNYHYQILAIKNQGKKTQIFSPEIKGKFLTKMQIATNLENELVCAGLYQDEKASNSVGSYFMTLDSSNELPKQISFKEFDPVTVTSETNKKISKQEKQLGIFAYNLNDIVMRNDGGAILIAEQATMMAGNSPRSARHSNKISYNNIAVISIDPDGQVMWTEEIQKNQIAMGGYNSFSSYATAVMHDKVYLVFNDNPENLCNGVCEPVLFNPKAPQKDVLVALVELDWNGKIKKEALSLSQNINILTKPSACKQVSKNEMVVLGQYNKEYRLARLEFEKTFSY</sequence>
<evidence type="ECO:0000313" key="2">
    <source>
        <dbReference type="EMBL" id="MBD8489633.1"/>
    </source>
</evidence>
<evidence type="ECO:0000256" key="1">
    <source>
        <dbReference type="SAM" id="SignalP"/>
    </source>
</evidence>
<dbReference type="EMBL" id="JACYTQ010000004">
    <property type="protein sequence ID" value="MBD8489633.1"/>
    <property type="molecule type" value="Genomic_DNA"/>
</dbReference>
<comment type="caution">
    <text evidence="2">The sequence shown here is derived from an EMBL/GenBank/DDBJ whole genome shotgun (WGS) entry which is preliminary data.</text>
</comment>
<feature type="signal peptide" evidence="1">
    <location>
        <begin position="1"/>
        <end position="20"/>
    </location>
</feature>
<reference evidence="2 3" key="1">
    <citation type="submission" date="2020-09" db="EMBL/GenBank/DDBJ databases">
        <title>Echinicola sp. CAU 1574 isolated from sand of Sido Beach.</title>
        <authorList>
            <person name="Kim W."/>
        </authorList>
    </citation>
    <scope>NUCLEOTIDE SEQUENCE [LARGE SCALE GENOMIC DNA]</scope>
    <source>
        <strain evidence="2 3">CAU 1574</strain>
    </source>
</reference>
<feature type="chain" id="PRO_5046501285" description="Arylsulfotransferase N-terminal domain-containing protein" evidence="1">
    <location>
        <begin position="21"/>
        <end position="527"/>
    </location>
</feature>
<organism evidence="2 3">
    <name type="scientific">Echinicola arenosa</name>
    <dbReference type="NCBI Taxonomy" id="2774144"/>
    <lineage>
        <taxon>Bacteria</taxon>
        <taxon>Pseudomonadati</taxon>
        <taxon>Bacteroidota</taxon>
        <taxon>Cytophagia</taxon>
        <taxon>Cytophagales</taxon>
        <taxon>Cyclobacteriaceae</taxon>
        <taxon>Echinicola</taxon>
    </lineage>
</organism>